<keyword evidence="2 5" id="KW-0647">Proteasome</keyword>
<comment type="subcellular location">
    <subcellularLocation>
        <location evidence="5">Cytoplasm</location>
    </subcellularLocation>
    <subcellularLocation>
        <location evidence="5">Nucleus</location>
    </subcellularLocation>
</comment>
<reference evidence="7" key="1">
    <citation type="submission" date="2022-11" db="UniProtKB">
        <authorList>
            <consortium name="WormBaseParasite"/>
        </authorList>
    </citation>
    <scope>IDENTIFICATION</scope>
</reference>
<organism evidence="6 7">
    <name type="scientific">Setaria digitata</name>
    <dbReference type="NCBI Taxonomy" id="48799"/>
    <lineage>
        <taxon>Eukaryota</taxon>
        <taxon>Metazoa</taxon>
        <taxon>Ecdysozoa</taxon>
        <taxon>Nematoda</taxon>
        <taxon>Chromadorea</taxon>
        <taxon>Rhabditida</taxon>
        <taxon>Spirurina</taxon>
        <taxon>Spiruromorpha</taxon>
        <taxon>Filarioidea</taxon>
        <taxon>Setariidae</taxon>
        <taxon>Setaria</taxon>
    </lineage>
</organism>
<dbReference type="WBParaSite" id="sdigi.contig12.g1280.t1">
    <property type="protein sequence ID" value="sdigi.contig12.g1280.t1"/>
    <property type="gene ID" value="sdigi.contig12.g1280"/>
</dbReference>
<proteinExistence type="inferred from homology"/>
<sequence>MTPKPFFHASIMTKLIQNVFQALIPKEKKANSRELFKSTASSPLLPCPVRTLPYYYTGMGLLNEFDICSYPSRQMKAFKEKLAEVRTSPSWMKPLMKEASEWNPYSFEGGTTAAIAGDNFAIIASDTRMSQFEVNILTRDAEKIHVLNDSIVLSCAGFYGDVLQLKRLLEARLHKYRFDYRGDMTVDLCAELLSRNLYYRRFFPYYTGAILAGIDENGKGAVFSYDPVGCIEHIAYTASGSAEPMIMPFFDCQIGLVTISGDVELPPLTIDRAISLMKDAFRVATEREVSTGDKIHLVIAESGKPIRKMHLPLRED</sequence>
<evidence type="ECO:0000256" key="4">
    <source>
        <dbReference type="ARBA" id="ARBA00026071"/>
    </source>
</evidence>
<comment type="subunit">
    <text evidence="4">The 26S proteasome consists of a 20S proteasome core and two 19S regulatory subunits. The 20S proteasome core is composed of 28 subunits that are arranged in four stacked rings, resulting in a barrel-shaped structure. The two end rings are each formed by seven alpha subunits, and the two central rings are each formed by seven beta subunits. The catalytic chamber with the active sites is on the inside of the barrel.</text>
</comment>
<comment type="function">
    <text evidence="5">Component of the proteasome, a multicatalytic proteinase complex which is characterized by its ability to cleave peptides with Arg, Phe, Tyr, Leu, and Glu adjacent to the leaving group at neutral or slightly basic pH. The proteasome has an ATP-dependent proteolytic activity.</text>
</comment>
<accession>A0A915PKQ2</accession>
<dbReference type="Gene3D" id="3.60.20.10">
    <property type="entry name" value="Glutamine Phosphoribosylpyrophosphate, subunit 1, domain 1"/>
    <property type="match status" value="1"/>
</dbReference>
<evidence type="ECO:0000256" key="2">
    <source>
        <dbReference type="ARBA" id="ARBA00022942"/>
    </source>
</evidence>
<dbReference type="PANTHER" id="PTHR32194:SF2">
    <property type="entry name" value="PROTEASOME SUBUNIT BETA TYPE-1"/>
    <property type="match status" value="1"/>
</dbReference>
<evidence type="ECO:0000313" key="6">
    <source>
        <dbReference type="Proteomes" id="UP000887581"/>
    </source>
</evidence>
<keyword evidence="5" id="KW-0539">Nucleus</keyword>
<dbReference type="InterPro" id="IPR023333">
    <property type="entry name" value="Proteasome_suB-type"/>
</dbReference>
<evidence type="ECO:0000256" key="5">
    <source>
        <dbReference type="RuleBase" id="RU004203"/>
    </source>
</evidence>
<dbReference type="PROSITE" id="PS00854">
    <property type="entry name" value="PROTEASOME_BETA_1"/>
    <property type="match status" value="1"/>
</dbReference>
<dbReference type="SUPFAM" id="SSF56235">
    <property type="entry name" value="N-terminal nucleophile aminohydrolases (Ntn hydrolases)"/>
    <property type="match status" value="1"/>
</dbReference>
<keyword evidence="1 5" id="KW-0963">Cytoplasm</keyword>
<dbReference type="InterPro" id="IPR001353">
    <property type="entry name" value="Proteasome_sua/b"/>
</dbReference>
<dbReference type="Pfam" id="PF00227">
    <property type="entry name" value="Proteasome"/>
    <property type="match status" value="1"/>
</dbReference>
<dbReference type="AlphaFoldDB" id="A0A915PKQ2"/>
<dbReference type="GO" id="GO:0005634">
    <property type="term" value="C:nucleus"/>
    <property type="evidence" value="ECO:0007669"/>
    <property type="project" value="UniProtKB-SubCell"/>
</dbReference>
<comment type="subunit">
    <text evidence="5">Component of the proteasome complex.</text>
</comment>
<dbReference type="GO" id="GO:0005839">
    <property type="term" value="C:proteasome core complex"/>
    <property type="evidence" value="ECO:0007669"/>
    <property type="project" value="InterPro"/>
</dbReference>
<dbReference type="Proteomes" id="UP000887581">
    <property type="component" value="Unplaced"/>
</dbReference>
<name>A0A915PKQ2_9BILA</name>
<dbReference type="GO" id="GO:0051603">
    <property type="term" value="P:proteolysis involved in protein catabolic process"/>
    <property type="evidence" value="ECO:0007669"/>
    <property type="project" value="InterPro"/>
</dbReference>
<evidence type="ECO:0000313" key="7">
    <source>
        <dbReference type="WBParaSite" id="sdigi.contig12.g1280.t1"/>
    </source>
</evidence>
<comment type="similarity">
    <text evidence="5">Belongs to the peptidase T1B family.</text>
</comment>
<dbReference type="PANTHER" id="PTHR32194">
    <property type="entry name" value="METALLOPROTEASE TLDD"/>
    <property type="match status" value="1"/>
</dbReference>
<dbReference type="InterPro" id="IPR016050">
    <property type="entry name" value="Proteasome_bsu_CS"/>
</dbReference>
<protein>
    <recommendedName>
        <fullName evidence="5">Proteasome subunit beta</fullName>
    </recommendedName>
</protein>
<comment type="function">
    <text evidence="3">Non-catalytic component of the proteasome, a multicatalytic proteinase complex which is characterized by its ability to cleave peptides with Arg, Phe, Tyr, Leu, and Glu adjacent to the leaving group at neutral or slightly basic pH. The proteasome has an ATP-dependent proteolytic activity.</text>
</comment>
<dbReference type="GO" id="GO:0005737">
    <property type="term" value="C:cytoplasm"/>
    <property type="evidence" value="ECO:0007669"/>
    <property type="project" value="UniProtKB-SubCell"/>
</dbReference>
<keyword evidence="6" id="KW-1185">Reference proteome</keyword>
<evidence type="ECO:0000256" key="3">
    <source>
        <dbReference type="ARBA" id="ARBA00024953"/>
    </source>
</evidence>
<evidence type="ECO:0000256" key="1">
    <source>
        <dbReference type="ARBA" id="ARBA00022490"/>
    </source>
</evidence>
<dbReference type="InterPro" id="IPR029055">
    <property type="entry name" value="Ntn_hydrolases_N"/>
</dbReference>
<dbReference type="PROSITE" id="PS51476">
    <property type="entry name" value="PROTEASOME_BETA_2"/>
    <property type="match status" value="1"/>
</dbReference>